<organism evidence="2 3">
    <name type="scientific">Araneus ventricosus</name>
    <name type="common">Orbweaver spider</name>
    <name type="synonym">Epeira ventricosa</name>
    <dbReference type="NCBI Taxonomy" id="182803"/>
    <lineage>
        <taxon>Eukaryota</taxon>
        <taxon>Metazoa</taxon>
        <taxon>Ecdysozoa</taxon>
        <taxon>Arthropoda</taxon>
        <taxon>Chelicerata</taxon>
        <taxon>Arachnida</taxon>
        <taxon>Araneae</taxon>
        <taxon>Araneomorphae</taxon>
        <taxon>Entelegynae</taxon>
        <taxon>Araneoidea</taxon>
        <taxon>Araneidae</taxon>
        <taxon>Araneus</taxon>
    </lineage>
</organism>
<keyword evidence="3" id="KW-1185">Reference proteome</keyword>
<reference evidence="2 3" key="1">
    <citation type="journal article" date="2019" name="Sci. Rep.">
        <title>Orb-weaving spider Araneus ventricosus genome elucidates the spidroin gene catalogue.</title>
        <authorList>
            <person name="Kono N."/>
            <person name="Nakamura H."/>
            <person name="Ohtoshi R."/>
            <person name="Moran D.A.P."/>
            <person name="Shinohara A."/>
            <person name="Yoshida Y."/>
            <person name="Fujiwara M."/>
            <person name="Mori M."/>
            <person name="Tomita M."/>
            <person name="Arakawa K."/>
        </authorList>
    </citation>
    <scope>NUCLEOTIDE SEQUENCE [LARGE SCALE GENOMIC DNA]</scope>
</reference>
<dbReference type="AlphaFoldDB" id="A0A4Y2DBI5"/>
<accession>A0A4Y2DBI5</accession>
<dbReference type="Proteomes" id="UP000499080">
    <property type="component" value="Unassembled WGS sequence"/>
</dbReference>
<proteinExistence type="predicted"/>
<protein>
    <submittedName>
        <fullName evidence="2">Uncharacterized protein</fullName>
    </submittedName>
</protein>
<feature type="compositionally biased region" description="Low complexity" evidence="1">
    <location>
        <begin position="39"/>
        <end position="48"/>
    </location>
</feature>
<evidence type="ECO:0000256" key="1">
    <source>
        <dbReference type="SAM" id="MobiDB-lite"/>
    </source>
</evidence>
<feature type="region of interest" description="Disordered" evidence="1">
    <location>
        <begin position="12"/>
        <end position="70"/>
    </location>
</feature>
<evidence type="ECO:0000313" key="2">
    <source>
        <dbReference type="EMBL" id="GBM14080.1"/>
    </source>
</evidence>
<evidence type="ECO:0000313" key="3">
    <source>
        <dbReference type="Proteomes" id="UP000499080"/>
    </source>
</evidence>
<comment type="caution">
    <text evidence="2">The sequence shown here is derived from an EMBL/GenBank/DDBJ whole genome shotgun (WGS) entry which is preliminary data.</text>
</comment>
<sequence>MLKCDRYRHVEKGSLSREREEIGKGGGSRFESEGRKTDVGGVDVTLGVRENKKTKQEYEREKNGNPYSRRSEYPVANEFVVCAERLVNVQLKWMG</sequence>
<dbReference type="EMBL" id="BGPR01000338">
    <property type="protein sequence ID" value="GBM14080.1"/>
    <property type="molecule type" value="Genomic_DNA"/>
</dbReference>
<gene>
    <name evidence="2" type="ORF">AVEN_209967_1</name>
</gene>
<feature type="compositionally biased region" description="Basic and acidic residues" evidence="1">
    <location>
        <begin position="12"/>
        <end position="23"/>
    </location>
</feature>
<feature type="compositionally biased region" description="Basic and acidic residues" evidence="1">
    <location>
        <begin position="49"/>
        <end position="63"/>
    </location>
</feature>
<name>A0A4Y2DBI5_ARAVE</name>